<gene>
    <name evidence="2" type="ORF">ACCI49_14635</name>
</gene>
<keyword evidence="1" id="KW-0732">Signal</keyword>
<accession>A0ABV4P1D0</accession>
<proteinExistence type="predicted"/>
<evidence type="ECO:0000313" key="2">
    <source>
        <dbReference type="EMBL" id="MFA0812150.1"/>
    </source>
</evidence>
<comment type="caution">
    <text evidence="2">The sequence shown here is derived from an EMBL/GenBank/DDBJ whole genome shotgun (WGS) entry which is preliminary data.</text>
</comment>
<organism evidence="2 3">
    <name type="scientific">Microbulbifer epialgicus</name>
    <dbReference type="NCBI Taxonomy" id="393907"/>
    <lineage>
        <taxon>Bacteria</taxon>
        <taxon>Pseudomonadati</taxon>
        <taxon>Pseudomonadota</taxon>
        <taxon>Gammaproteobacteria</taxon>
        <taxon>Cellvibrionales</taxon>
        <taxon>Microbulbiferaceae</taxon>
        <taxon>Microbulbifer</taxon>
    </lineage>
</organism>
<evidence type="ECO:0000313" key="3">
    <source>
        <dbReference type="Proteomes" id="UP001569428"/>
    </source>
</evidence>
<evidence type="ECO:0000256" key="1">
    <source>
        <dbReference type="SAM" id="SignalP"/>
    </source>
</evidence>
<dbReference type="EMBL" id="JBGMEK010000034">
    <property type="protein sequence ID" value="MFA0812150.1"/>
    <property type="molecule type" value="Genomic_DNA"/>
</dbReference>
<keyword evidence="3" id="KW-1185">Reference proteome</keyword>
<name>A0ABV4P1D0_9GAMM</name>
<feature type="signal peptide" evidence="1">
    <location>
        <begin position="1"/>
        <end position="20"/>
    </location>
</feature>
<protein>
    <submittedName>
        <fullName evidence="2">Uncharacterized protein</fullName>
    </submittedName>
</protein>
<dbReference type="RefSeq" id="WP_371839779.1">
    <property type="nucleotide sequence ID" value="NZ_JBGMEK010000034.1"/>
</dbReference>
<sequence>MKYVLFIVVFLVAASSYATEALGTACGEIQRLRTWAEGSDTYGVWIEYKSNPENCEGGFYIPHNSNNKELVFSMALAAKASGQKMCIQFRNLENKIEDRCVINYIRHE</sequence>
<reference evidence="2 3" key="1">
    <citation type="submission" date="2024-08" db="EMBL/GenBank/DDBJ databases">
        <authorList>
            <person name="Ishaq N."/>
        </authorList>
    </citation>
    <scope>NUCLEOTIDE SEQUENCE [LARGE SCALE GENOMIC DNA]</scope>
    <source>
        <strain evidence="2 3">DSM 18651</strain>
    </source>
</reference>
<dbReference type="Proteomes" id="UP001569428">
    <property type="component" value="Unassembled WGS sequence"/>
</dbReference>
<feature type="chain" id="PRO_5047223292" evidence="1">
    <location>
        <begin position="21"/>
        <end position="108"/>
    </location>
</feature>